<keyword evidence="1" id="KW-1133">Transmembrane helix</keyword>
<gene>
    <name evidence="2" type="ORF">MENT_LOCUS35932</name>
</gene>
<feature type="transmembrane region" description="Helical" evidence="1">
    <location>
        <begin position="21"/>
        <end position="47"/>
    </location>
</feature>
<sequence>MKKNLAKIGRLNWLKEEEKKGRFWCSAGIFNYKFNLNATIFIVYFTFYTGSNLNTTFTYN</sequence>
<keyword evidence="1" id="KW-0472">Membrane</keyword>
<proteinExistence type="predicted"/>
<keyword evidence="1" id="KW-0812">Transmembrane</keyword>
<organism evidence="2 3">
    <name type="scientific">Meloidogyne enterolobii</name>
    <name type="common">Root-knot nematode worm</name>
    <name type="synonym">Meloidogyne mayaguensis</name>
    <dbReference type="NCBI Taxonomy" id="390850"/>
    <lineage>
        <taxon>Eukaryota</taxon>
        <taxon>Metazoa</taxon>
        <taxon>Ecdysozoa</taxon>
        <taxon>Nematoda</taxon>
        <taxon>Chromadorea</taxon>
        <taxon>Rhabditida</taxon>
        <taxon>Tylenchina</taxon>
        <taxon>Tylenchomorpha</taxon>
        <taxon>Tylenchoidea</taxon>
        <taxon>Meloidogynidae</taxon>
        <taxon>Meloidogyninae</taxon>
        <taxon>Meloidogyne</taxon>
    </lineage>
</organism>
<reference evidence="2 3" key="1">
    <citation type="submission" date="2020-08" db="EMBL/GenBank/DDBJ databases">
        <authorList>
            <person name="Koutsovoulos G."/>
            <person name="Danchin GJ E."/>
        </authorList>
    </citation>
    <scope>NUCLEOTIDE SEQUENCE [LARGE SCALE GENOMIC DNA]</scope>
</reference>
<name>A0A6V7W941_MELEN</name>
<dbReference type="AlphaFoldDB" id="A0A6V7W941"/>
<dbReference type="EMBL" id="CAJEWN010000474">
    <property type="protein sequence ID" value="CAD2183624.1"/>
    <property type="molecule type" value="Genomic_DNA"/>
</dbReference>
<evidence type="ECO:0000313" key="3">
    <source>
        <dbReference type="Proteomes" id="UP000580250"/>
    </source>
</evidence>
<evidence type="ECO:0000313" key="2">
    <source>
        <dbReference type="EMBL" id="CAD2183624.1"/>
    </source>
</evidence>
<comment type="caution">
    <text evidence="2">The sequence shown here is derived from an EMBL/GenBank/DDBJ whole genome shotgun (WGS) entry which is preliminary data.</text>
</comment>
<dbReference type="Proteomes" id="UP000580250">
    <property type="component" value="Unassembled WGS sequence"/>
</dbReference>
<accession>A0A6V7W941</accession>
<evidence type="ECO:0000256" key="1">
    <source>
        <dbReference type="SAM" id="Phobius"/>
    </source>
</evidence>
<protein>
    <submittedName>
        <fullName evidence="2">Uncharacterized protein</fullName>
    </submittedName>
</protein>